<evidence type="ECO:0000313" key="4">
    <source>
        <dbReference type="Proteomes" id="UP001157974"/>
    </source>
</evidence>
<dbReference type="GO" id="GO:0000723">
    <property type="term" value="P:telomere maintenance"/>
    <property type="evidence" value="ECO:0007669"/>
    <property type="project" value="TreeGrafter"/>
</dbReference>
<dbReference type="Gene3D" id="1.10.1070.11">
    <property type="entry name" value="Phosphatidylinositol 3-/4-kinase, catalytic domain"/>
    <property type="match status" value="1"/>
</dbReference>
<dbReference type="InterPro" id="IPR045581">
    <property type="entry name" value="DNAPKcs_CC5"/>
</dbReference>
<dbReference type="GO" id="GO:0006303">
    <property type="term" value="P:double-strand break repair via nonhomologous end joining"/>
    <property type="evidence" value="ECO:0007669"/>
    <property type="project" value="InterPro"/>
</dbReference>
<dbReference type="SMART" id="SM00146">
    <property type="entry name" value="PI3Kc"/>
    <property type="match status" value="1"/>
</dbReference>
<dbReference type="InterPro" id="IPR046803">
    <property type="entry name" value="DNAPKcs_CC1-2"/>
</dbReference>
<dbReference type="Proteomes" id="UP001157974">
    <property type="component" value="Unassembled WGS sequence"/>
</dbReference>
<feature type="domain" description="FATC" evidence="2">
    <location>
        <begin position="3966"/>
        <end position="3998"/>
    </location>
</feature>
<comment type="caution">
    <text evidence="3">The sequence shown here is derived from an EMBL/GenBank/DDBJ whole genome shotgun (WGS) entry which is preliminary data.</text>
</comment>
<accession>A0AAV8UWR0</accession>
<dbReference type="PANTHER" id="PTHR11139">
    <property type="entry name" value="ATAXIA TELANGIECTASIA MUTATED ATM -RELATED"/>
    <property type="match status" value="1"/>
</dbReference>
<dbReference type="InterPro" id="IPR000403">
    <property type="entry name" value="PI3/4_kinase_cat_dom"/>
</dbReference>
<protein>
    <recommendedName>
        <fullName evidence="5">Non-specific serine/threonine protein kinase</fullName>
    </recommendedName>
</protein>
<organism evidence="3 4">
    <name type="scientific">Rhodosorus marinus</name>
    <dbReference type="NCBI Taxonomy" id="101924"/>
    <lineage>
        <taxon>Eukaryota</taxon>
        <taxon>Rhodophyta</taxon>
        <taxon>Stylonematophyceae</taxon>
        <taxon>Stylonematales</taxon>
        <taxon>Stylonemataceae</taxon>
        <taxon>Rhodosorus</taxon>
    </lineage>
</organism>
<sequence length="3998" mass="445563">MGWKSAGEELAEDQIRHLCVWRDERRSSLSNATQQMALDAGESLELLVNTLPRSEVVSLRNVLFDPKDGIIALVDSTRENLFTTDAVADALRARLLRVSISHWRWTSSPPNPLQAKSIIESAWSIYKKDRKSSIRVEAIALISALLLPRSSPYFAKDGTGDPNLFPFAERVCSGLREEVQHGIIWNSSSQTLASSVYRLIGGLIWSYGHDLVGGRTAMLAKEFLEATTEKAESLDGPDYKAARAEGALYGLSGVLRFVEADYARLIAISVVPIIRAILASVSSTRYGLKKAALSLLMTSAEAVIDELTKEAHPGELSTGSASTLDSISGITIGVSNGRAIVRSIIRSCEHQNYELRAQSFRTLSAVSKELGAWFEAVPNARSIHPLYRELVNEVARLLFVETESGMDTSSIRAMRISVCILEHMSRTISKLSGEETTRKFLRKLLQAHTFTILLTHEADVWGTDGLYSRTEKLGDYSVQLLSGIGALLSGIKGKEDDGEVAMRIDQTLASVLSDLTNLEEKKRKQYYVAISRLCVVLWDRGEGPLRQSLEQLVYASLMRTADSHSEDVVELRSVKVFHGLWQSLIGSRPDRSDSGSLAPLQRFLFGKLVTSIWNSLNELSLESSGSSELETEWHGEARSATHPSTMQTVYLLGRIVKCLCVLLEVADNGLLQEWAPNLLKESSELLVSNIYQAEFYVLMKAALAACKRVHFLADTNNTLVKDLISGVLESTAGSLLFQGQDTLVNIVEMVLEVPAIWSRTRTDIVVRCISSALELGAVMEEAAQRAMDAIEELLNQDQTFFNHIMRPVILRLLPFVRNDWSSMSSELTRPDRSVNGDWRSLLSHRAVLIIGKMGVDAVQCAKQLVSEPFDLETSFDFGWLDVPEMYFQYSDAEGRVLGLPAPNVGGSVPLPFSGSFQSKELFPHIHTILLLPSLSELIVSNNPEQRVTACELLHAVTVKLVAESSKLDKSAQERKCTTEVFKRLFPMLVKLACDRDDLVRSIFRPLVLQLVHYISSRGAPSPPESSILVEALVECATLAARATASTTSGISDLLAEYIRWSLKHLGDQGLQRPTHDIDALIYRFLALLRDPDEGKRVATISLLLDCRPAFDEHSSALAGHMFQLSKAALESLILYHMSQNDVLGSKIHKARRLNRYLTRLISSELPSSRAEDESGRVAVDCEEHLDWLFKNVFSSSCTGNVREELMWSLHHLLQSEKREMFWLSQRLSYMRDATTDVAATVAGGSSTEQNDALIHAARLVCWMLVSVMKTRADSAFEEREDLDEILFSSVSIISGALTTGLALRDDALRAVLEVCRVVARSFMTVEPLSSLVVSTMSILIAYLLSKEALTLAESRRKSKFVRGPVRDLLREVLVKKPEVRKQLMEAFDREVSSRRSRLTMQEEDDPDLELARSISQGEGGELPDHVLDAMRVLAEHNLLPRARALSRGLCHCAILTWELAEAWQPRPSYANGALQRIAASKLLSTSFETGLELTDLDDVLLIVKTKVTKDSFCHSFATVLHHQIALSLDQRLDYFLERISPASGAGFSETTNAKLLLGSVGSFLLLSARSQTEAQICSKLMSILPDPEKARSMSLSDNVYWISLAKLLLVLDRETTLAAGKKSPVYQLIVGYGLSREARFNSLTEEATVDIRLLAIESLPLFLSDGREELSNEIGDELNALFVEEFPTASSVLADRRQQRKAYDLIILKILSSLEASPFGAAVLFPFLVRTAAEGTSHHLFVAIADAVESMSTCASRKAAKRAFNDVFSTFTDGWRPENVRRAAILDFSIPLIKHVRDAGIVREIAEERLNFLLKFAEAPITKQGSGKDPSMDQYRTTLDLSACSVRLLVELLERLPSDSVRGELNTIFIQGQDMPQNDKTQGSELLKHMLNFGDRVAKGKMEAAYGETYSSSTINLAASKWEYRCAAYNLAAIVILKTLGQQQKFLATLLHPDFIKNIVNTDEDWSPMFTVETSFRRQRSALSSMRKDKWRRGKLPVKYLSTQFLVATNMSQDFQSFVEGEVTTGKSIDYRAVDEDGESFDTELDAVNKSICWSYMLQAFHSLFALSSATRGSSKDEESDVYYKHVEKPVVRLAEMISIRSQAHRNVKCFVSKLLLQVYDRLRPTTQETLFKPFVDAAIECARFGEGVHYFLRDLVLQIVSMCNSAIVDNNTLLESADALKDLMVSIAKKILTFNLKSRMWKAVMVANLDLVKELMECCKGLRRVTLPSNVWRAYLSFQGQDTGAERGRPRYPSEVMSSVNDRTKCRLVGLNILYSALSNDVVVEDVKKGFRTIFQLMTEPDAHSAVYESAAQVVGKALSVMGRGDENRLYQNSLYESIEALTIACLERIETDFDKRRSIRTIEKVSAEYGKIARSFVSSMCDTVLDKSLGILRVTVLKCLRRLVQTDESMVKEVLEKLSPHFLVITAGNDSPQLQHGLILLLGNVLSSGGLSRTQKELWSLIRRVCNEFSQHPQKELRRDLFQIVSQALRALRENGEEDAELEKTLFQALIDEDMDCRVVGLRHFHRKLTRNCHERLAALLSPEFYSAGDRRLWISNTLALLLELGLESVDIDYALHERLKGATFEPLETGCSSKSGATENSVVATLSLSQLSSLSRLETAGAPISFMESLTQVAQLGSSTVDPMQPGSAFVSELFASNSNRLGVAKRVRFEEPRKDSEVSTSERFAARAAREKMKKEDEELRKNQRSSAYVPATLLRKYRQGDLPDFEITARTFLEPLKVLAMTQHDIAAELLLMVLKVLYAYEGTTNLRELIRLRICDSFGHLLRSSESSVGIKMLLGFFLNALTYCGASSLAVGTLHRSVWLSADKFSGITALEHAILENREKQGMEHPDKKRKIDAARSDKDASAMDMALISVGQEDMIQESVLSEFELLVHELKDSKNSTDSMLRAEILTCALRLSRWEDVKSFAHPLEGSVPEQWGNDPASVMVAKISTSVFVENNALRLLGLKANVEDGFLKWCQELLEQNTNSKSGFTLFNILREEFPELTIVAALVANPEEGLIDHCLSQSLKRMVVKLVATSKRHAGSEECLSNLSLLVDTASILKASFENHCSVAEAVGKSPDFSWTNLRGQSLEELKVHACFKVFCSVVSSSRTDDSAVVERINRGLVEALTVASSASRDHGDRMSSESLLRLARKHVTAYGLTVPHELQEQLIRQVAEKYYDEGKQDSVASMRVRMIERSLSSAKQLQSKDPSFALLTGNIAEQALRSMQEAKLESHGAVDPNELRRLAEESYALAAEVCAHDEKAGALVRLSTLLRTDSENVAAQPDSLSARRVSLLVSALSVGSGKQDYLMLQVFDLIRHGGRETRKEFREESSNIAVSLLAKWTPHIVGFLFQDASRDGSESASLAAHETMAWTVFPCLMKIAKCRPQVVFFQLRVAEQAHKKLHKKLSAESQQMLSRLALVLGRPAQTLEKFAQQLELLIDPDTNSRKTIVTLLNSLRSQNRQNLTATLRILLDKAFEERSGMGRVHREYALALQRHFVGLCNSLNLNVEQAGGVRGTLNRWTDNAGETELYLGLTPLCEDIRAMTVFDSNQTSAKLRSYSPWLASYVHHAAETEDAFALEVPGSMENGNHAKIVLFDQSLRVMQSKQRPKVLGMIGADQKQYSFLVKGGEDLRTDEHVQRIFRGFNRSLAALKPGQGSRLAVYSVVPVSVDCGLIEWVSNTVSVRSLLEDDIVSLENHELKTAGKEAIFLTRAARIHMHTILHGSPPSTDSVADVVRFPLAADYLRAFDQVSNDKARQSQLMQECFSNSYLLQMRIMRLCASPRSFLMIRNRLVRSLVVNCIAGYFLGIGDRHLDNILIDLKRLNVVSVDFGYSLGSSMGLPVPELLPFRFTAQFQHLISPRDPVQVFVKLMSKAIQCIVQDADDHLIECETFASDVLDQVDVQYAVSSTRAKLNRKHPLQICLIDLRKHAKPEAFELLRRNVYGGVNVGRLEEVKVLSPTDQAMSLVEMATNPCLLARTYYGSTPWL</sequence>
<gene>
    <name evidence="3" type="ORF">NDN08_001473</name>
</gene>
<dbReference type="InterPro" id="IPR012582">
    <property type="entry name" value="DNAPKcs_CC3"/>
</dbReference>
<dbReference type="InterPro" id="IPR003152">
    <property type="entry name" value="FATC_dom"/>
</dbReference>
<dbReference type="InterPro" id="IPR011009">
    <property type="entry name" value="Kinase-like_dom_sf"/>
</dbReference>
<evidence type="ECO:0000259" key="1">
    <source>
        <dbReference type="PROSITE" id="PS50290"/>
    </source>
</evidence>
<dbReference type="EMBL" id="JAMWBK010000005">
    <property type="protein sequence ID" value="KAJ8904961.1"/>
    <property type="molecule type" value="Genomic_DNA"/>
</dbReference>
<evidence type="ECO:0000259" key="2">
    <source>
        <dbReference type="PROSITE" id="PS51190"/>
    </source>
</evidence>
<dbReference type="GO" id="GO:0004674">
    <property type="term" value="F:protein serine/threonine kinase activity"/>
    <property type="evidence" value="ECO:0007669"/>
    <property type="project" value="TreeGrafter"/>
</dbReference>
<dbReference type="GO" id="GO:0005634">
    <property type="term" value="C:nucleus"/>
    <property type="evidence" value="ECO:0007669"/>
    <property type="project" value="InterPro"/>
</dbReference>
<dbReference type="PROSITE" id="PS51190">
    <property type="entry name" value="FATC"/>
    <property type="match status" value="1"/>
</dbReference>
<dbReference type="Pfam" id="PF19704">
    <property type="entry name" value="DNAPKcs_CC5"/>
    <property type="match status" value="2"/>
</dbReference>
<dbReference type="SUPFAM" id="SSF56112">
    <property type="entry name" value="Protein kinase-like (PK-like)"/>
    <property type="match status" value="1"/>
</dbReference>
<evidence type="ECO:0008006" key="5">
    <source>
        <dbReference type="Google" id="ProtNLM"/>
    </source>
</evidence>
<dbReference type="InterPro" id="IPR036940">
    <property type="entry name" value="PI3/4_kinase_cat_sf"/>
</dbReference>
<proteinExistence type="predicted"/>
<feature type="domain" description="PI3K/PI4K catalytic" evidence="1">
    <location>
        <begin position="3606"/>
        <end position="3957"/>
    </location>
</feature>
<name>A0AAV8UWR0_9RHOD</name>
<dbReference type="Pfam" id="PF20502">
    <property type="entry name" value="DNAPKcs_CC1-2"/>
    <property type="match status" value="1"/>
</dbReference>
<dbReference type="PANTHER" id="PTHR11139:SF68">
    <property type="entry name" value="DNA-DEPENDENT PROTEIN KINASE CATALYTIC SUBUNIT"/>
    <property type="match status" value="1"/>
</dbReference>
<dbReference type="SMART" id="SM01344">
    <property type="entry name" value="NUC194"/>
    <property type="match status" value="1"/>
</dbReference>
<evidence type="ECO:0000313" key="3">
    <source>
        <dbReference type="EMBL" id="KAJ8904961.1"/>
    </source>
</evidence>
<dbReference type="Pfam" id="PF00454">
    <property type="entry name" value="PI3_PI4_kinase"/>
    <property type="match status" value="1"/>
</dbReference>
<dbReference type="InterPro" id="IPR050517">
    <property type="entry name" value="DDR_Repair_Kinase"/>
</dbReference>
<dbReference type="Gene3D" id="3.30.1010.10">
    <property type="entry name" value="Phosphatidylinositol 3-kinase Catalytic Subunit, Chain A, domain 4"/>
    <property type="match status" value="1"/>
</dbReference>
<dbReference type="PROSITE" id="PS50290">
    <property type="entry name" value="PI3_4_KINASE_3"/>
    <property type="match status" value="1"/>
</dbReference>
<dbReference type="SUPFAM" id="SSF48371">
    <property type="entry name" value="ARM repeat"/>
    <property type="match status" value="3"/>
</dbReference>
<reference evidence="3 4" key="1">
    <citation type="journal article" date="2023" name="Nat. Commun.">
        <title>Origin of minicircular mitochondrial genomes in red algae.</title>
        <authorList>
            <person name="Lee Y."/>
            <person name="Cho C.H."/>
            <person name="Lee Y.M."/>
            <person name="Park S.I."/>
            <person name="Yang J.H."/>
            <person name="West J.A."/>
            <person name="Bhattacharya D."/>
            <person name="Yoon H.S."/>
        </authorList>
    </citation>
    <scope>NUCLEOTIDE SEQUENCE [LARGE SCALE GENOMIC DNA]</scope>
    <source>
        <strain evidence="3 4">CCMP1338</strain>
        <tissue evidence="3">Whole cell</tissue>
    </source>
</reference>
<dbReference type="InterPro" id="IPR016024">
    <property type="entry name" value="ARM-type_fold"/>
</dbReference>
<dbReference type="Pfam" id="PF08163">
    <property type="entry name" value="DNAPKcs_CC3"/>
    <property type="match status" value="1"/>
</dbReference>
<keyword evidence="4" id="KW-1185">Reference proteome</keyword>